<keyword evidence="2" id="KW-1185">Reference proteome</keyword>
<dbReference type="Proteomes" id="UP000799118">
    <property type="component" value="Unassembled WGS sequence"/>
</dbReference>
<organism evidence="1 2">
    <name type="scientific">Gymnopus androsaceus JB14</name>
    <dbReference type="NCBI Taxonomy" id="1447944"/>
    <lineage>
        <taxon>Eukaryota</taxon>
        <taxon>Fungi</taxon>
        <taxon>Dikarya</taxon>
        <taxon>Basidiomycota</taxon>
        <taxon>Agaricomycotina</taxon>
        <taxon>Agaricomycetes</taxon>
        <taxon>Agaricomycetidae</taxon>
        <taxon>Agaricales</taxon>
        <taxon>Marasmiineae</taxon>
        <taxon>Omphalotaceae</taxon>
        <taxon>Gymnopus</taxon>
    </lineage>
</organism>
<dbReference type="OrthoDB" id="2142724at2759"/>
<evidence type="ECO:0000313" key="2">
    <source>
        <dbReference type="Proteomes" id="UP000799118"/>
    </source>
</evidence>
<sequence>QYDAEQLVFLDERSKDERIATRRRGWSKKGSRAQHRGVFVRGQHLTGMGTQSLDGMMASTVVEGSMTREFYLEF</sequence>
<accession>A0A6A4GKF5</accession>
<dbReference type="AlphaFoldDB" id="A0A6A4GKF5"/>
<name>A0A6A4GKF5_9AGAR</name>
<reference evidence="1" key="1">
    <citation type="journal article" date="2019" name="Environ. Microbiol.">
        <title>Fungal ecological strategies reflected in gene transcription - a case study of two litter decomposers.</title>
        <authorList>
            <person name="Barbi F."/>
            <person name="Kohler A."/>
            <person name="Barry K."/>
            <person name="Baskaran P."/>
            <person name="Daum C."/>
            <person name="Fauchery L."/>
            <person name="Ihrmark K."/>
            <person name="Kuo A."/>
            <person name="LaButti K."/>
            <person name="Lipzen A."/>
            <person name="Morin E."/>
            <person name="Grigoriev I.V."/>
            <person name="Henrissat B."/>
            <person name="Lindahl B."/>
            <person name="Martin F."/>
        </authorList>
    </citation>
    <scope>NUCLEOTIDE SEQUENCE</scope>
    <source>
        <strain evidence="1">JB14</strain>
    </source>
</reference>
<protein>
    <recommendedName>
        <fullName evidence="3">Tc1-like transposase DDE domain-containing protein</fullName>
    </recommendedName>
</protein>
<evidence type="ECO:0008006" key="3">
    <source>
        <dbReference type="Google" id="ProtNLM"/>
    </source>
</evidence>
<gene>
    <name evidence="1" type="ORF">BT96DRAFT_736012</name>
</gene>
<feature type="non-terminal residue" evidence="1">
    <location>
        <position position="1"/>
    </location>
</feature>
<dbReference type="EMBL" id="ML769902">
    <property type="protein sequence ID" value="KAE9386199.1"/>
    <property type="molecule type" value="Genomic_DNA"/>
</dbReference>
<feature type="non-terminal residue" evidence="1">
    <location>
        <position position="74"/>
    </location>
</feature>
<proteinExistence type="predicted"/>
<evidence type="ECO:0000313" key="1">
    <source>
        <dbReference type="EMBL" id="KAE9386199.1"/>
    </source>
</evidence>